<dbReference type="CDD" id="cd00009">
    <property type="entry name" value="AAA"/>
    <property type="match status" value="1"/>
</dbReference>
<dbReference type="SMART" id="SM00710">
    <property type="entry name" value="PbH1"/>
    <property type="match status" value="10"/>
</dbReference>
<sequence length="1070" mass="110553">MNRQVLVVANGRPGAYGTIAAAVARATDGATITVGPGRYEENLVLDKRLTILAEEGLGTAVVLAQTGSVLTVGGPGAQLRGLELSSADADLAAIDIHRGQLALDGCRVTGASWATVLARLSGSVAMRDCEVGSSAGAGVVVIGAQASSVEDTAFRRIAGSAVLVGDVGVLTMRRCELQEPAANAVCVHGQGTCVVEDCQIVGAGKPALATEQGGVLEVRRTTVRDSRNVDLFLRGTGALSIEDSTFTGAAVQAAHIAEKAAPVISRCTFAGAEHVGVHVTDEAAPRLLGCTVEGSPIGVRVDGSAHATFEAMTVRETSAMIAVVTGTATAGFVGLRASASAGSGIRAEGGCRLDLADLRLTVAAAALDVDGDADATVSTATIDAAAEAGVTVAGSAHATMSGLTLRGGGLLVTASGRAVVRDSEVGSAPGAGIRVTGFGTLTATQCRIRDSRGYGVHVEPGGRATLRQCEMLHNAGDGVHADPADSVELTECVVQNDASPAGPVPEERAEDRQDDVEEAAGDELSGALAELHTLIGLSGVKKEVTGLVNLIKMAQRRQRMGLPMPPMSRHLVFAGPPGTGKTTVARLYGSVLAELGILAKGHMVEAARADLVGQYIGSTAIKTTELVTKALGGVLFIDEAYTLTASTGGSGPDFGQEAVDALMKMMEDHRDELVVIVAGYSALMEKFLASNPGLASRFTRTIEFPNYSVDELVTITSNLCRKHYYELTDDGLQNLIQYFERVPKDETFGNGRVARKLFEAMVNNQASRLALSRPARDTELNRLTGADLTGELAQLDALPDAPAAGPATASDPAAALTTSRAWRRLTDAVGVAGIRQSAGAAVLRLAAARAARRPIGRTGNVILAGRRGTGRRHFARLYAQALAELDVLPSGHVTYARLTDELCPQWPGQGRILARQALTDAAGGMLVLNCDGADDSRGDLAEGLGEALAEAPGDLVVVLTGEPTAVARVLAAAPELAAHFPERWDVADYTVPDLAEIAVRHLVRRGHDVPDEVRTALLARVADLPERTVAAAHRLSEQLARTASARTLTMADLGEAAASPRITGGLAAVG</sequence>
<accession>A0A3N1GHU0</accession>
<dbReference type="AlphaFoldDB" id="A0A3N1GHU0"/>
<dbReference type="InterPro" id="IPR039448">
    <property type="entry name" value="Beta_helix"/>
</dbReference>
<dbReference type="Gene3D" id="1.10.8.60">
    <property type="match status" value="1"/>
</dbReference>
<dbReference type="InterPro" id="IPR012334">
    <property type="entry name" value="Pectin_lyas_fold"/>
</dbReference>
<dbReference type="PANTHER" id="PTHR43392:SF2">
    <property type="entry name" value="AAA-TYPE ATPASE FAMILY PROTEIN _ ANKYRIN REPEAT FAMILY PROTEIN"/>
    <property type="match status" value="1"/>
</dbReference>
<dbReference type="Pfam" id="PF00004">
    <property type="entry name" value="AAA"/>
    <property type="match status" value="1"/>
</dbReference>
<evidence type="ECO:0000256" key="3">
    <source>
        <dbReference type="ARBA" id="ARBA00022840"/>
    </source>
</evidence>
<dbReference type="GO" id="GO:0005524">
    <property type="term" value="F:ATP binding"/>
    <property type="evidence" value="ECO:0007669"/>
    <property type="project" value="UniProtKB-KW"/>
</dbReference>
<dbReference type="InterPro" id="IPR050773">
    <property type="entry name" value="CbxX/CfxQ_RuBisCO_ESX"/>
</dbReference>
<dbReference type="Gene3D" id="3.40.50.300">
    <property type="entry name" value="P-loop containing nucleotide triphosphate hydrolases"/>
    <property type="match status" value="2"/>
</dbReference>
<dbReference type="InterPro" id="IPR011050">
    <property type="entry name" value="Pectin_lyase_fold/virulence"/>
</dbReference>
<gene>
    <name evidence="6" type="ORF">EDD30_2673</name>
</gene>
<dbReference type="FunFam" id="3.40.50.300:FF:000216">
    <property type="entry name" value="Type VII secretion ATPase EccA"/>
    <property type="match status" value="1"/>
</dbReference>
<dbReference type="SUPFAM" id="SSF51126">
    <property type="entry name" value="Pectin lyase-like"/>
    <property type="match status" value="3"/>
</dbReference>
<protein>
    <submittedName>
        <fullName evidence="6">SpoVK/Ycf46/Vps4 family AAA+-type ATPase</fullName>
    </submittedName>
</protein>
<organism evidence="6 7">
    <name type="scientific">Couchioplanes caeruleus</name>
    <dbReference type="NCBI Taxonomy" id="56438"/>
    <lineage>
        <taxon>Bacteria</taxon>
        <taxon>Bacillati</taxon>
        <taxon>Actinomycetota</taxon>
        <taxon>Actinomycetes</taxon>
        <taxon>Micromonosporales</taxon>
        <taxon>Micromonosporaceae</taxon>
        <taxon>Couchioplanes</taxon>
    </lineage>
</organism>
<evidence type="ECO:0000313" key="7">
    <source>
        <dbReference type="Proteomes" id="UP000271683"/>
    </source>
</evidence>
<keyword evidence="2" id="KW-0547">Nucleotide-binding</keyword>
<dbReference type="Pfam" id="PF13229">
    <property type="entry name" value="Beta_helix"/>
    <property type="match status" value="2"/>
</dbReference>
<dbReference type="RefSeq" id="WP_244945231.1">
    <property type="nucleotide sequence ID" value="NZ_RJKL01000001.1"/>
</dbReference>
<dbReference type="InterPro" id="IPR000641">
    <property type="entry name" value="CbxX/CfxQ"/>
</dbReference>
<dbReference type="SUPFAM" id="SSF52540">
    <property type="entry name" value="P-loop containing nucleoside triphosphate hydrolases"/>
    <property type="match status" value="2"/>
</dbReference>
<feature type="domain" description="AAA+ ATPase" evidence="5">
    <location>
        <begin position="567"/>
        <end position="708"/>
    </location>
</feature>
<feature type="domain" description="AAA+ ATPase" evidence="5">
    <location>
        <begin position="857"/>
        <end position="1045"/>
    </location>
</feature>
<evidence type="ECO:0000256" key="2">
    <source>
        <dbReference type="ARBA" id="ARBA00022741"/>
    </source>
</evidence>
<evidence type="ECO:0000259" key="5">
    <source>
        <dbReference type="SMART" id="SM00382"/>
    </source>
</evidence>
<feature type="region of interest" description="Disordered" evidence="4">
    <location>
        <begin position="497"/>
        <end position="519"/>
    </location>
</feature>
<dbReference type="Proteomes" id="UP000271683">
    <property type="component" value="Unassembled WGS sequence"/>
</dbReference>
<dbReference type="InterPro" id="IPR003959">
    <property type="entry name" value="ATPase_AAA_core"/>
</dbReference>
<dbReference type="GO" id="GO:0016887">
    <property type="term" value="F:ATP hydrolysis activity"/>
    <property type="evidence" value="ECO:0007669"/>
    <property type="project" value="InterPro"/>
</dbReference>
<proteinExistence type="inferred from homology"/>
<dbReference type="Gene3D" id="2.160.20.10">
    <property type="entry name" value="Single-stranded right-handed beta-helix, Pectin lyase-like"/>
    <property type="match status" value="2"/>
</dbReference>
<name>A0A3N1GHU0_9ACTN</name>
<comment type="caution">
    <text evidence="6">The sequence shown here is derived from an EMBL/GenBank/DDBJ whole genome shotgun (WGS) entry which is preliminary data.</text>
</comment>
<keyword evidence="3" id="KW-0067">ATP-binding</keyword>
<dbReference type="SMART" id="SM00382">
    <property type="entry name" value="AAA"/>
    <property type="match status" value="2"/>
</dbReference>
<dbReference type="PRINTS" id="PR00819">
    <property type="entry name" value="CBXCFQXSUPER"/>
</dbReference>
<dbReference type="Pfam" id="PF17866">
    <property type="entry name" value="AAA_lid_6"/>
    <property type="match status" value="1"/>
</dbReference>
<dbReference type="InterPro" id="IPR003593">
    <property type="entry name" value="AAA+_ATPase"/>
</dbReference>
<comment type="similarity">
    <text evidence="1">Belongs to the CbxX/CfxQ family.</text>
</comment>
<dbReference type="InterPro" id="IPR027417">
    <property type="entry name" value="P-loop_NTPase"/>
</dbReference>
<dbReference type="InterPro" id="IPR041627">
    <property type="entry name" value="AAA_lid_6"/>
</dbReference>
<evidence type="ECO:0000313" key="6">
    <source>
        <dbReference type="EMBL" id="ROP29852.1"/>
    </source>
</evidence>
<evidence type="ECO:0000256" key="4">
    <source>
        <dbReference type="SAM" id="MobiDB-lite"/>
    </source>
</evidence>
<evidence type="ECO:0000256" key="1">
    <source>
        <dbReference type="ARBA" id="ARBA00010378"/>
    </source>
</evidence>
<dbReference type="InterPro" id="IPR006626">
    <property type="entry name" value="PbH1"/>
</dbReference>
<dbReference type="PANTHER" id="PTHR43392">
    <property type="entry name" value="AAA-TYPE ATPASE FAMILY PROTEIN / ANKYRIN REPEAT FAMILY PROTEIN"/>
    <property type="match status" value="1"/>
</dbReference>
<dbReference type="EMBL" id="RJKL01000001">
    <property type="protein sequence ID" value="ROP29852.1"/>
    <property type="molecule type" value="Genomic_DNA"/>
</dbReference>
<reference evidence="6 7" key="1">
    <citation type="submission" date="2018-11" db="EMBL/GenBank/DDBJ databases">
        <title>Sequencing the genomes of 1000 actinobacteria strains.</title>
        <authorList>
            <person name="Klenk H.-P."/>
        </authorList>
    </citation>
    <scope>NUCLEOTIDE SEQUENCE [LARGE SCALE GENOMIC DNA]</scope>
    <source>
        <strain evidence="6 7">DSM 43634</strain>
    </source>
</reference>